<comment type="caution">
    <text evidence="3">The sequence shown here is derived from an EMBL/GenBank/DDBJ whole genome shotgun (WGS) entry which is preliminary data.</text>
</comment>
<feature type="domain" description="Zn(2)-C6 fungal-type" evidence="2">
    <location>
        <begin position="23"/>
        <end position="58"/>
    </location>
</feature>
<evidence type="ECO:0000313" key="4">
    <source>
        <dbReference type="Proteomes" id="UP000007129"/>
    </source>
</evidence>
<dbReference type="PROSITE" id="PS50048">
    <property type="entry name" value="ZN2_CY6_FUNGAL_2"/>
    <property type="match status" value="1"/>
</dbReference>
<reference evidence="3 4" key="1">
    <citation type="journal article" date="2012" name="BMC Genomics">
        <title>Tools to kill: Genome of one of the most destructive plant pathogenic fungi Macrophomina phaseolina.</title>
        <authorList>
            <person name="Islam M.S."/>
            <person name="Haque M.S."/>
            <person name="Islam M.M."/>
            <person name="Emdad E.M."/>
            <person name="Halim A."/>
            <person name="Hossen Q.M.M."/>
            <person name="Hossain M.Z."/>
            <person name="Ahmed B."/>
            <person name="Rahim S."/>
            <person name="Rahman M.S."/>
            <person name="Alam M.M."/>
            <person name="Hou S."/>
            <person name="Wan X."/>
            <person name="Saito J.A."/>
            <person name="Alam M."/>
        </authorList>
    </citation>
    <scope>NUCLEOTIDE SEQUENCE [LARGE SCALE GENOMIC DNA]</scope>
    <source>
        <strain evidence="3 4">MS6</strain>
    </source>
</reference>
<dbReference type="CDD" id="cd00067">
    <property type="entry name" value="GAL4"/>
    <property type="match status" value="1"/>
</dbReference>
<evidence type="ECO:0000259" key="2">
    <source>
        <dbReference type="PROSITE" id="PS50048"/>
    </source>
</evidence>
<dbReference type="EMBL" id="AHHD01000097">
    <property type="protein sequence ID" value="EKG20071.1"/>
    <property type="molecule type" value="Genomic_DNA"/>
</dbReference>
<dbReference type="InParanoid" id="K2RC39"/>
<dbReference type="InterPro" id="IPR052780">
    <property type="entry name" value="AAA_Catabolism_Regulators"/>
</dbReference>
<dbReference type="SUPFAM" id="SSF57701">
    <property type="entry name" value="Zn2/Cys6 DNA-binding domain"/>
    <property type="match status" value="1"/>
</dbReference>
<dbReference type="GO" id="GO:0000981">
    <property type="term" value="F:DNA-binding transcription factor activity, RNA polymerase II-specific"/>
    <property type="evidence" value="ECO:0007669"/>
    <property type="project" value="InterPro"/>
</dbReference>
<protein>
    <recommendedName>
        <fullName evidence="2">Zn(2)-C6 fungal-type domain-containing protein</fullName>
    </recommendedName>
</protein>
<dbReference type="InterPro" id="IPR001138">
    <property type="entry name" value="Zn2Cys6_DnaBD"/>
</dbReference>
<proteinExistence type="predicted"/>
<dbReference type="SMART" id="SM00066">
    <property type="entry name" value="GAL4"/>
    <property type="match status" value="1"/>
</dbReference>
<dbReference type="STRING" id="1126212.K2RC39"/>
<dbReference type="PANTHER" id="PTHR31644">
    <property type="entry name" value="TRANSCRIPTIONAL ACTIVATOR ARO80-RELATED"/>
    <property type="match status" value="1"/>
</dbReference>
<name>K2RC39_MACPH</name>
<dbReference type="Gene3D" id="4.10.240.10">
    <property type="entry name" value="Zn(2)-C6 fungal-type DNA-binding domain"/>
    <property type="match status" value="1"/>
</dbReference>
<sequence>MPEFTESQRFGARRRPARRNYQACLECKKQKTKCHLGDPENPRPPCTRCLRARLDCVFGPARQIRARAGRPCASSSHRLRESGIATAAEREHPPVSLSENESLGILDESPDAHEHDAHTGPGVVTEPTYDPSIWMVFPLCRDGDLSPLEADHLIRYFFRRLHPLFPIVDHKYSSPLHWGELLAKETLLCATVLMVAARYTWYLAAASSSRAVDMHGIMYRHVQSDIQSFLWSSNRPRNCNSTVLGVIESIMILVEWHPRLLDVVPCPSEMPSGYPLQTISLNSAASKSGIDSETRRAYELFKSQNLTSWRLLGPAINLADEIGLHETVTRCKQNEPRDRDDSDAARRVHVRDLLASLVFGKAVPLGRKCVLTHPTRPSLSTACSSFEDLLASWSELYRLVRLIDTTMYPSMEETAAIISVVRYPPIIDDFSGLLASWRMRFESIAKPSDFAKYIDIIAHSSQAWLYSVALQAFLRRCRISTRRAHSSDHTNDATMTSLQECMQSERSRADLEIIDKMVCESKLTLELILELHQEGSLRHAPLNIMTDIANASTLLLRVQYLPLHAIDGLFALLEKVATALEEASVDDAHAFSQFASCLRRLNSYARAETGKDHQASDSVDPALQASIPEASSLEPDPTAWNELEGLDHAMMSFSHVPFPPLFDDQFIEFT</sequence>
<dbReference type="CDD" id="cd12148">
    <property type="entry name" value="fungal_TF_MHR"/>
    <property type="match status" value="1"/>
</dbReference>
<dbReference type="HOGENOM" id="CLU_007201_2_0_1"/>
<dbReference type="PROSITE" id="PS00463">
    <property type="entry name" value="ZN2_CY6_FUNGAL_1"/>
    <property type="match status" value="1"/>
</dbReference>
<dbReference type="OrthoDB" id="4222821at2759"/>
<dbReference type="GO" id="GO:0005634">
    <property type="term" value="C:nucleus"/>
    <property type="evidence" value="ECO:0007669"/>
    <property type="project" value="TreeGrafter"/>
</dbReference>
<dbReference type="InterPro" id="IPR036864">
    <property type="entry name" value="Zn2-C6_fun-type_DNA-bd_sf"/>
</dbReference>
<dbReference type="GO" id="GO:0008270">
    <property type="term" value="F:zinc ion binding"/>
    <property type="evidence" value="ECO:0007669"/>
    <property type="project" value="InterPro"/>
</dbReference>
<gene>
    <name evidence="3" type="ORF">MPH_02620</name>
</gene>
<dbReference type="eggNOG" id="ENOG502QQTI">
    <property type="taxonomic scope" value="Eukaryota"/>
</dbReference>
<dbReference type="Proteomes" id="UP000007129">
    <property type="component" value="Unassembled WGS sequence"/>
</dbReference>
<dbReference type="PANTHER" id="PTHR31644:SF2">
    <property type="entry name" value="TRANSCRIPTIONAL ACTIVATOR ARO80-RELATED"/>
    <property type="match status" value="1"/>
</dbReference>
<dbReference type="AlphaFoldDB" id="K2RC39"/>
<dbReference type="VEuPathDB" id="FungiDB:MPH_02620"/>
<evidence type="ECO:0000313" key="3">
    <source>
        <dbReference type="EMBL" id="EKG20071.1"/>
    </source>
</evidence>
<keyword evidence="1" id="KW-0539">Nucleus</keyword>
<accession>K2RC39</accession>
<organism evidence="3 4">
    <name type="scientific">Macrophomina phaseolina (strain MS6)</name>
    <name type="common">Charcoal rot fungus</name>
    <dbReference type="NCBI Taxonomy" id="1126212"/>
    <lineage>
        <taxon>Eukaryota</taxon>
        <taxon>Fungi</taxon>
        <taxon>Dikarya</taxon>
        <taxon>Ascomycota</taxon>
        <taxon>Pezizomycotina</taxon>
        <taxon>Dothideomycetes</taxon>
        <taxon>Dothideomycetes incertae sedis</taxon>
        <taxon>Botryosphaeriales</taxon>
        <taxon>Botryosphaeriaceae</taxon>
        <taxon>Macrophomina</taxon>
    </lineage>
</organism>
<dbReference type="Pfam" id="PF00172">
    <property type="entry name" value="Zn_clus"/>
    <property type="match status" value="1"/>
</dbReference>
<evidence type="ECO:0000256" key="1">
    <source>
        <dbReference type="ARBA" id="ARBA00023242"/>
    </source>
</evidence>